<dbReference type="PANTHER" id="PTHR43080">
    <property type="entry name" value="CBS DOMAIN-CONTAINING PROTEIN CBSX3, MITOCHONDRIAL"/>
    <property type="match status" value="1"/>
</dbReference>
<dbReference type="OrthoDB" id="418595at2759"/>
<evidence type="ECO:0000256" key="1">
    <source>
        <dbReference type="ARBA" id="ARBA00023122"/>
    </source>
</evidence>
<dbReference type="AlphaFoldDB" id="A0A9Q1QYT4"/>
<proteinExistence type="predicted"/>
<dbReference type="SUPFAM" id="SSF54631">
    <property type="entry name" value="CBS-domain pair"/>
    <property type="match status" value="1"/>
</dbReference>
<keyword evidence="1 2" id="KW-0129">CBS domain</keyword>
<dbReference type="PROSITE" id="PS51371">
    <property type="entry name" value="CBS"/>
    <property type="match status" value="2"/>
</dbReference>
<dbReference type="EMBL" id="JAJAGQ010000021">
    <property type="protein sequence ID" value="KAJ8530607.1"/>
    <property type="molecule type" value="Genomic_DNA"/>
</dbReference>
<dbReference type="SMART" id="SM00116">
    <property type="entry name" value="CBS"/>
    <property type="match status" value="2"/>
</dbReference>
<evidence type="ECO:0000313" key="5">
    <source>
        <dbReference type="Proteomes" id="UP001152561"/>
    </source>
</evidence>
<accession>A0A9Q1QYT4</accession>
<dbReference type="Pfam" id="PF00571">
    <property type="entry name" value="CBS"/>
    <property type="match status" value="2"/>
</dbReference>
<reference evidence="5" key="1">
    <citation type="journal article" date="2023" name="Proc. Natl. Acad. Sci. U.S.A.">
        <title>Genomic and structural basis for evolution of tropane alkaloid biosynthesis.</title>
        <authorList>
            <person name="Wanga Y.-J."/>
            <person name="Taina T."/>
            <person name="Yua J.-Y."/>
            <person name="Lia J."/>
            <person name="Xua B."/>
            <person name="Chenc J."/>
            <person name="D'Auriad J.C."/>
            <person name="Huanga J.-P."/>
            <person name="Huanga S.-X."/>
        </authorList>
    </citation>
    <scope>NUCLEOTIDE SEQUENCE [LARGE SCALE GENOMIC DNA]</scope>
    <source>
        <strain evidence="5">cv. KIB-2019</strain>
    </source>
</reference>
<name>A0A9Q1QYT4_9SOLA</name>
<dbReference type="Proteomes" id="UP001152561">
    <property type="component" value="Unassembled WGS sequence"/>
</dbReference>
<keyword evidence="5" id="KW-1185">Reference proteome</keyword>
<dbReference type="InterPro" id="IPR051257">
    <property type="entry name" value="Diverse_CBS-Domain"/>
</dbReference>
<dbReference type="Gene3D" id="3.10.580.10">
    <property type="entry name" value="CBS-domain"/>
    <property type="match status" value="1"/>
</dbReference>
<dbReference type="InterPro" id="IPR046342">
    <property type="entry name" value="CBS_dom_sf"/>
</dbReference>
<evidence type="ECO:0000256" key="2">
    <source>
        <dbReference type="PROSITE-ProRule" id="PRU00703"/>
    </source>
</evidence>
<comment type="caution">
    <text evidence="4">The sequence shown here is derived from an EMBL/GenBank/DDBJ whole genome shotgun (WGS) entry which is preliminary data.</text>
</comment>
<protein>
    <recommendedName>
        <fullName evidence="3">CBS domain-containing protein</fullName>
    </recommendedName>
</protein>
<dbReference type="InterPro" id="IPR000644">
    <property type="entry name" value="CBS_dom"/>
</dbReference>
<sequence length="235" mass="26519">MKGKYIFLILRNAMQNLMRIVRSCHQKLKVTILQHPQSKSTSDMNKVFARSGRVISFPMVQNNETNSIMVPESSTMQQKGLQNTTVADVLMIKDEEKGNSWLCCRTNDTAYDAIKQMTANNIGSLVVLKPGEDQLIAGIITERDYLRKVIVQDRSTKYTRVGDILTEQSKLITVTSDTNILQAMQLMSQHHMRHVPVIDGKVVGMISIADIVNAVVNQQTGEVKQLNQFIQGDYY</sequence>
<dbReference type="CDD" id="cd04623">
    <property type="entry name" value="CBS_pair_bac_euk"/>
    <property type="match status" value="1"/>
</dbReference>
<organism evidence="4 5">
    <name type="scientific">Anisodus acutangulus</name>
    <dbReference type="NCBI Taxonomy" id="402998"/>
    <lineage>
        <taxon>Eukaryota</taxon>
        <taxon>Viridiplantae</taxon>
        <taxon>Streptophyta</taxon>
        <taxon>Embryophyta</taxon>
        <taxon>Tracheophyta</taxon>
        <taxon>Spermatophyta</taxon>
        <taxon>Magnoliopsida</taxon>
        <taxon>eudicotyledons</taxon>
        <taxon>Gunneridae</taxon>
        <taxon>Pentapetalae</taxon>
        <taxon>asterids</taxon>
        <taxon>lamiids</taxon>
        <taxon>Solanales</taxon>
        <taxon>Solanaceae</taxon>
        <taxon>Solanoideae</taxon>
        <taxon>Hyoscyameae</taxon>
        <taxon>Anisodus</taxon>
    </lineage>
</organism>
<evidence type="ECO:0000313" key="4">
    <source>
        <dbReference type="EMBL" id="KAJ8530607.1"/>
    </source>
</evidence>
<dbReference type="InterPro" id="IPR044725">
    <property type="entry name" value="CBSX3_CBS_dom"/>
</dbReference>
<feature type="domain" description="CBS" evidence="3">
    <location>
        <begin position="91"/>
        <end position="156"/>
    </location>
</feature>
<gene>
    <name evidence="4" type="ORF">K7X08_023488</name>
</gene>
<evidence type="ECO:0000259" key="3">
    <source>
        <dbReference type="PROSITE" id="PS51371"/>
    </source>
</evidence>
<dbReference type="PANTHER" id="PTHR43080:SF12">
    <property type="entry name" value="CYSTATHIONINE BETA-SYNTHASE (CBS) FAMILY PROTEIN"/>
    <property type="match status" value="1"/>
</dbReference>
<feature type="domain" description="CBS" evidence="3">
    <location>
        <begin position="165"/>
        <end position="223"/>
    </location>
</feature>